<evidence type="ECO:0000313" key="3">
    <source>
        <dbReference type="EMBL" id="NFV78744.1"/>
    </source>
</evidence>
<comment type="caution">
    <text evidence="3">The sequence shown here is derived from an EMBL/GenBank/DDBJ whole genome shotgun (WGS) entry which is preliminary data.</text>
</comment>
<dbReference type="Gene3D" id="1.20.144.10">
    <property type="entry name" value="Phosphatidic acid phosphatase type 2/haloperoxidase"/>
    <property type="match status" value="1"/>
</dbReference>
<feature type="transmembrane region" description="Helical" evidence="1">
    <location>
        <begin position="208"/>
        <end position="228"/>
    </location>
</feature>
<dbReference type="Proteomes" id="UP000480684">
    <property type="component" value="Unassembled WGS sequence"/>
</dbReference>
<feature type="domain" description="Phosphatidic acid phosphatase type 2/haloperoxidase" evidence="2">
    <location>
        <begin position="134"/>
        <end position="247"/>
    </location>
</feature>
<keyword evidence="1" id="KW-1133">Transmembrane helix</keyword>
<dbReference type="AlphaFoldDB" id="A0A7C9QRN0"/>
<dbReference type="Pfam" id="PF01569">
    <property type="entry name" value="PAP2"/>
    <property type="match status" value="1"/>
</dbReference>
<organism evidence="3 4">
    <name type="scientific">Magnetospirillum aberrantis SpK</name>
    <dbReference type="NCBI Taxonomy" id="908842"/>
    <lineage>
        <taxon>Bacteria</taxon>
        <taxon>Pseudomonadati</taxon>
        <taxon>Pseudomonadota</taxon>
        <taxon>Alphaproteobacteria</taxon>
        <taxon>Rhodospirillales</taxon>
        <taxon>Rhodospirillaceae</taxon>
        <taxon>Magnetospirillum</taxon>
    </lineage>
</organism>
<dbReference type="SMART" id="SM00014">
    <property type="entry name" value="acidPPc"/>
    <property type="match status" value="1"/>
</dbReference>
<protein>
    <submittedName>
        <fullName evidence="3">Phosphatase PAP2 family protein</fullName>
    </submittedName>
</protein>
<name>A0A7C9QRN0_9PROT</name>
<accession>A0A7C9QRN0</accession>
<dbReference type="SUPFAM" id="SSF48317">
    <property type="entry name" value="Acid phosphatase/Vanadium-dependent haloperoxidase"/>
    <property type="match status" value="1"/>
</dbReference>
<evidence type="ECO:0000259" key="2">
    <source>
        <dbReference type="SMART" id="SM00014"/>
    </source>
</evidence>
<keyword evidence="4" id="KW-1185">Reference proteome</keyword>
<dbReference type="InterPro" id="IPR000326">
    <property type="entry name" value="PAP2/HPO"/>
</dbReference>
<dbReference type="InterPro" id="IPR036938">
    <property type="entry name" value="PAP2/HPO_sf"/>
</dbReference>
<proteinExistence type="predicted"/>
<keyword evidence="1" id="KW-0472">Membrane</keyword>
<feature type="transmembrane region" description="Helical" evidence="1">
    <location>
        <begin position="131"/>
        <end position="152"/>
    </location>
</feature>
<dbReference type="RefSeq" id="WP_163673952.1">
    <property type="nucleotide sequence ID" value="NZ_JAAIYP010000004.1"/>
</dbReference>
<dbReference type="CDD" id="cd03389">
    <property type="entry name" value="PAP2_lipid_A_1_phosphatase"/>
    <property type="match status" value="1"/>
</dbReference>
<sequence>MSWQRGVLSWLERLQLAAEGLAIAIAGGWRATAPARAACVEQWQRTRRHPFWWSFLYVAAFCALAMWAVDRPVARLLKAHVGGDVEGFFQVVTRLGEAQLYLVPAGLAWAGLMAASLRVATFATRQKLRAWAVTPGFLFLSIAVSGLISNAIKVSLGRYRPRYLFEDGTYGFNPFSRHWGMNSFPSGHSQAAFAAMTALMVIFPRHAALWLTIAVLVAMSRVVTTVHYLSDAVAGSWLAICVTLALARAFRQRGWEPRLGRE</sequence>
<evidence type="ECO:0000313" key="4">
    <source>
        <dbReference type="Proteomes" id="UP000480684"/>
    </source>
</evidence>
<gene>
    <name evidence="3" type="ORF">G4223_01255</name>
</gene>
<feature type="transmembrane region" description="Helical" evidence="1">
    <location>
        <begin position="51"/>
        <end position="69"/>
    </location>
</feature>
<dbReference type="EMBL" id="JAAIYP010000004">
    <property type="protein sequence ID" value="NFV78744.1"/>
    <property type="molecule type" value="Genomic_DNA"/>
</dbReference>
<reference evidence="3 4" key="1">
    <citation type="submission" date="2020-02" db="EMBL/GenBank/DDBJ databases">
        <authorList>
            <person name="Dziuba M."/>
            <person name="Kuznetsov B."/>
            <person name="Mardanov A."/>
            <person name="Ravin N."/>
            <person name="Grouzdev D."/>
        </authorList>
    </citation>
    <scope>NUCLEOTIDE SEQUENCE [LARGE SCALE GENOMIC DNA]</scope>
    <source>
        <strain evidence="3 4">SpK</strain>
    </source>
</reference>
<keyword evidence="1" id="KW-0812">Transmembrane</keyword>
<evidence type="ECO:0000256" key="1">
    <source>
        <dbReference type="SAM" id="Phobius"/>
    </source>
</evidence>
<feature type="transmembrane region" description="Helical" evidence="1">
    <location>
        <begin position="234"/>
        <end position="251"/>
    </location>
</feature>